<dbReference type="PANTHER" id="PTHR43283:SF18">
    <property type="match status" value="1"/>
</dbReference>
<evidence type="ECO:0000313" key="4">
    <source>
        <dbReference type="EMBL" id="TDQ47141.1"/>
    </source>
</evidence>
<keyword evidence="5" id="KW-1185">Reference proteome</keyword>
<dbReference type="InterPro" id="IPR012338">
    <property type="entry name" value="Beta-lactam/transpept-like"/>
</dbReference>
<reference evidence="4 5" key="1">
    <citation type="submission" date="2019-03" db="EMBL/GenBank/DDBJ databases">
        <title>Genomic Encyclopedia of Type Strains, Phase IV (KMG-IV): sequencing the most valuable type-strain genomes for metagenomic binning, comparative biology and taxonomic classification.</title>
        <authorList>
            <person name="Goeker M."/>
        </authorList>
    </citation>
    <scope>NUCLEOTIDE SEQUENCE [LARGE SCALE GENOMIC DNA]</scope>
    <source>
        <strain evidence="4 5">DSM 103792</strain>
    </source>
</reference>
<sequence>MAFSRVTALLVAVLVGSNQVVANDAAETIQRLDGSQITASELDARIKAITEAAKVHGLAMAVFNENQAVYTRAFGYADQPSQKPLRFDTEFYGASLSKAVFAVLVMKLVEQNVIDLDKPLQSYLQEPLWKNRGSDWHENLADLEHEPRYKDITARMCLSHTTGLPNWRWFEPDHKLRLHFAPGERYLYSGEGMVLLQIVLEKLTGKSIEQLAQQLVFTPYQMTMSSYQWQPRFEPDYALGHNPQGKTYKKDKDNSPRAPSTLETTPADYVRFMTAVLQQKGLSKSSWQEMFSRQIRIRSRTQFGPGANEQTDAFDPLQISYGLGWGLLQTPKGIAAFKEGHGDGFQHYTIIFPQQGIGVMLMSNSDNAESAFGYLLEASIADHYTPLKWQGYIPFDQR</sequence>
<feature type="signal peptide" evidence="2">
    <location>
        <begin position="1"/>
        <end position="22"/>
    </location>
</feature>
<evidence type="ECO:0000256" key="1">
    <source>
        <dbReference type="SAM" id="MobiDB-lite"/>
    </source>
</evidence>
<dbReference type="InterPro" id="IPR050789">
    <property type="entry name" value="Diverse_Enzym_Activities"/>
</dbReference>
<feature type="domain" description="Beta-lactamase-related" evidence="3">
    <location>
        <begin position="42"/>
        <end position="369"/>
    </location>
</feature>
<organism evidence="4 5">
    <name type="scientific">Permianibacter aggregans</name>
    <dbReference type="NCBI Taxonomy" id="1510150"/>
    <lineage>
        <taxon>Bacteria</taxon>
        <taxon>Pseudomonadati</taxon>
        <taxon>Pseudomonadota</taxon>
        <taxon>Gammaproteobacteria</taxon>
        <taxon>Pseudomonadales</taxon>
        <taxon>Pseudomonadaceae</taxon>
        <taxon>Permianibacter</taxon>
    </lineage>
</organism>
<dbReference type="SUPFAM" id="SSF56601">
    <property type="entry name" value="beta-lactamase/transpeptidase-like"/>
    <property type="match status" value="1"/>
</dbReference>
<evidence type="ECO:0000259" key="3">
    <source>
        <dbReference type="Pfam" id="PF00144"/>
    </source>
</evidence>
<dbReference type="Pfam" id="PF00144">
    <property type="entry name" value="Beta-lactamase"/>
    <property type="match status" value="1"/>
</dbReference>
<dbReference type="AlphaFoldDB" id="A0A4R6UJW8"/>
<dbReference type="EMBL" id="SNYM01000011">
    <property type="protein sequence ID" value="TDQ47141.1"/>
    <property type="molecule type" value="Genomic_DNA"/>
</dbReference>
<name>A0A4R6UJW8_9GAMM</name>
<dbReference type="PANTHER" id="PTHR43283">
    <property type="entry name" value="BETA-LACTAMASE-RELATED"/>
    <property type="match status" value="1"/>
</dbReference>
<protein>
    <submittedName>
        <fullName evidence="4">CubicO group peptidase (Beta-lactamase class C family)</fullName>
    </submittedName>
</protein>
<gene>
    <name evidence="4" type="ORF">EV696_11169</name>
</gene>
<dbReference type="OrthoDB" id="119951at2"/>
<accession>A0A4R6UJW8</accession>
<dbReference type="Proteomes" id="UP000295375">
    <property type="component" value="Unassembled WGS sequence"/>
</dbReference>
<evidence type="ECO:0000313" key="5">
    <source>
        <dbReference type="Proteomes" id="UP000295375"/>
    </source>
</evidence>
<proteinExistence type="predicted"/>
<feature type="region of interest" description="Disordered" evidence="1">
    <location>
        <begin position="240"/>
        <end position="263"/>
    </location>
</feature>
<dbReference type="InterPro" id="IPR001466">
    <property type="entry name" value="Beta-lactam-related"/>
</dbReference>
<keyword evidence="2" id="KW-0732">Signal</keyword>
<evidence type="ECO:0000256" key="2">
    <source>
        <dbReference type="SAM" id="SignalP"/>
    </source>
</evidence>
<dbReference type="Gene3D" id="3.40.710.10">
    <property type="entry name" value="DD-peptidase/beta-lactamase superfamily"/>
    <property type="match status" value="1"/>
</dbReference>
<comment type="caution">
    <text evidence="4">The sequence shown here is derived from an EMBL/GenBank/DDBJ whole genome shotgun (WGS) entry which is preliminary data.</text>
</comment>
<feature type="chain" id="PRO_5020782027" evidence="2">
    <location>
        <begin position="23"/>
        <end position="398"/>
    </location>
</feature>